<feature type="compositionally biased region" description="Gly residues" evidence="1">
    <location>
        <begin position="35"/>
        <end position="50"/>
    </location>
</feature>
<reference evidence="3" key="1">
    <citation type="submission" date="2022-11" db="UniProtKB">
        <authorList>
            <consortium name="WormBaseParasite"/>
        </authorList>
    </citation>
    <scope>IDENTIFICATION</scope>
</reference>
<dbReference type="Proteomes" id="UP000887577">
    <property type="component" value="Unplaced"/>
</dbReference>
<sequence length="97" mass="10375">MVISLGLMIFCIRKYRLKRKELIQNNLSKKVLDGKVGGGAAPPSGGGGGQIKPLSVQSQSQKKLNARIPPKEIKITGKRPGITSISAKVCKSCSAEW</sequence>
<feature type="region of interest" description="Disordered" evidence="1">
    <location>
        <begin position="32"/>
        <end position="70"/>
    </location>
</feature>
<accession>A0A914Y8F6</accession>
<protein>
    <submittedName>
        <fullName evidence="3">Uncharacterized protein</fullName>
    </submittedName>
</protein>
<dbReference type="AlphaFoldDB" id="A0A914Y8F6"/>
<dbReference type="WBParaSite" id="PSU_v2.g15727.t1">
    <property type="protein sequence ID" value="PSU_v2.g15727.t1"/>
    <property type="gene ID" value="PSU_v2.g15727"/>
</dbReference>
<name>A0A914Y8F6_9BILA</name>
<organism evidence="2 3">
    <name type="scientific">Panagrolaimus superbus</name>
    <dbReference type="NCBI Taxonomy" id="310955"/>
    <lineage>
        <taxon>Eukaryota</taxon>
        <taxon>Metazoa</taxon>
        <taxon>Ecdysozoa</taxon>
        <taxon>Nematoda</taxon>
        <taxon>Chromadorea</taxon>
        <taxon>Rhabditida</taxon>
        <taxon>Tylenchina</taxon>
        <taxon>Panagrolaimomorpha</taxon>
        <taxon>Panagrolaimoidea</taxon>
        <taxon>Panagrolaimidae</taxon>
        <taxon>Panagrolaimus</taxon>
    </lineage>
</organism>
<evidence type="ECO:0000256" key="1">
    <source>
        <dbReference type="SAM" id="MobiDB-lite"/>
    </source>
</evidence>
<proteinExistence type="predicted"/>
<evidence type="ECO:0000313" key="3">
    <source>
        <dbReference type="WBParaSite" id="PSU_v2.g15727.t1"/>
    </source>
</evidence>
<evidence type="ECO:0000313" key="2">
    <source>
        <dbReference type="Proteomes" id="UP000887577"/>
    </source>
</evidence>
<keyword evidence="2" id="KW-1185">Reference proteome</keyword>